<evidence type="ECO:0000313" key="1">
    <source>
        <dbReference type="EMBL" id="UYC80649.1"/>
    </source>
</evidence>
<dbReference type="RefSeq" id="WP_262138906.1">
    <property type="nucleotide sequence ID" value="NZ_CP106879.1"/>
</dbReference>
<protein>
    <submittedName>
        <fullName evidence="1">Uncharacterized protein</fullName>
    </submittedName>
</protein>
<dbReference type="AlphaFoldDB" id="A0A9Q9T2Q0"/>
<dbReference type="InterPro" id="IPR036514">
    <property type="entry name" value="SGNH_hydro_sf"/>
</dbReference>
<accession>A0A9Q9T2Q0</accession>
<dbReference type="EMBL" id="CP106879">
    <property type="protein sequence ID" value="UYC80649.1"/>
    <property type="molecule type" value="Genomic_DNA"/>
</dbReference>
<dbReference type="Gene3D" id="2.60.120.260">
    <property type="entry name" value="Galactose-binding domain-like"/>
    <property type="match status" value="1"/>
</dbReference>
<dbReference type="Proteomes" id="UP001062223">
    <property type="component" value="Chromosome"/>
</dbReference>
<dbReference type="Gene3D" id="3.40.50.1110">
    <property type="entry name" value="SGNH hydrolase"/>
    <property type="match status" value="1"/>
</dbReference>
<dbReference type="InterPro" id="IPR001087">
    <property type="entry name" value="GDSL"/>
</dbReference>
<sequence length="273" mass="28432">MTYSGNLIAVGSGLASRSLALTTTSDWIQFTFTGDSVDVFGGTLATASTTATVSVDGGAAQAWNLPTSARKATKFSVTGLTAGSHTIRITGGSVGNVAIDGIMPYNGDRTKGIRIWDGGKGSAKIGDYGTDSTSLIFQSMGLIQPRMLTIEFGFNEYFGNVDPALFQTQLTNSVSWMIAPVTVKPTVQFIVFPEPSITGAARAYPYQAYVDAVYAAAAATPNSFVTDLRSALEPGLAAGSAGLGMYFDGVHFNAYGQAAVADLILEDALARMA</sequence>
<organism evidence="1 2">
    <name type="scientific">Curtobacterium poinsettiae</name>
    <dbReference type="NCBI Taxonomy" id="159612"/>
    <lineage>
        <taxon>Bacteria</taxon>
        <taxon>Bacillati</taxon>
        <taxon>Actinomycetota</taxon>
        <taxon>Actinomycetes</taxon>
        <taxon>Micrococcales</taxon>
        <taxon>Microbacteriaceae</taxon>
        <taxon>Curtobacterium</taxon>
    </lineage>
</organism>
<name>A0A9Q9T2Q0_9MICO</name>
<dbReference type="SUPFAM" id="SSF52266">
    <property type="entry name" value="SGNH hydrolase"/>
    <property type="match status" value="1"/>
</dbReference>
<gene>
    <name evidence="1" type="ORF">OE229_16270</name>
</gene>
<evidence type="ECO:0000313" key="2">
    <source>
        <dbReference type="Proteomes" id="UP001062223"/>
    </source>
</evidence>
<dbReference type="GO" id="GO:0016788">
    <property type="term" value="F:hydrolase activity, acting on ester bonds"/>
    <property type="evidence" value="ECO:0007669"/>
    <property type="project" value="InterPro"/>
</dbReference>
<dbReference type="KEGG" id="cpoi:OE229_16270"/>
<dbReference type="Pfam" id="PF00657">
    <property type="entry name" value="Lipase_GDSL"/>
    <property type="match status" value="1"/>
</dbReference>
<proteinExistence type="predicted"/>
<reference evidence="1" key="1">
    <citation type="submission" date="2022-09" db="EMBL/GenBank/DDBJ databases">
        <title>Taxonomy of Curtobacterium flaccumfaciens.</title>
        <authorList>
            <person name="Osdaghi E."/>
            <person name="Taghavi S.M."/>
            <person name="Hamidizade M."/>
            <person name="Abachi H."/>
            <person name="Fazliarab A."/>
            <person name="Baeyen S."/>
            <person name="Portier P."/>
            <person name="Van Vaerenbergh J."/>
            <person name="Jacques M.-A."/>
        </authorList>
    </citation>
    <scope>NUCLEOTIDE SEQUENCE</scope>
    <source>
        <strain evidence="1">AGQB46</strain>
    </source>
</reference>